<protein>
    <submittedName>
        <fullName evidence="8">Isoliquiritigenin 2'-O-methyltransferase-like</fullName>
    </submittedName>
</protein>
<dbReference type="GO" id="GO:0032259">
    <property type="term" value="P:methylation"/>
    <property type="evidence" value="ECO:0007669"/>
    <property type="project" value="UniProtKB-KW"/>
</dbReference>
<dbReference type="InterPro" id="IPR012967">
    <property type="entry name" value="COMT_dimerisation"/>
</dbReference>
<reference evidence="8" key="2">
    <citation type="submission" date="2025-08" db="UniProtKB">
        <authorList>
            <consortium name="RefSeq"/>
        </authorList>
    </citation>
    <scope>IDENTIFICATION</scope>
    <source>
        <tissue evidence="8">Young leaves</tissue>
    </source>
</reference>
<keyword evidence="3" id="KW-0949">S-adenosyl-L-methionine</keyword>
<organism evidence="7 8">
    <name type="scientific">Abrus precatorius</name>
    <name type="common">Indian licorice</name>
    <name type="synonym">Glycine abrus</name>
    <dbReference type="NCBI Taxonomy" id="3816"/>
    <lineage>
        <taxon>Eukaryota</taxon>
        <taxon>Viridiplantae</taxon>
        <taxon>Streptophyta</taxon>
        <taxon>Embryophyta</taxon>
        <taxon>Tracheophyta</taxon>
        <taxon>Spermatophyta</taxon>
        <taxon>Magnoliopsida</taxon>
        <taxon>eudicotyledons</taxon>
        <taxon>Gunneridae</taxon>
        <taxon>Pentapetalae</taxon>
        <taxon>rosids</taxon>
        <taxon>fabids</taxon>
        <taxon>Fabales</taxon>
        <taxon>Fabaceae</taxon>
        <taxon>Papilionoideae</taxon>
        <taxon>50 kb inversion clade</taxon>
        <taxon>NPAAA clade</taxon>
        <taxon>indigoferoid/millettioid clade</taxon>
        <taxon>Abreae</taxon>
        <taxon>Abrus</taxon>
    </lineage>
</organism>
<dbReference type="Proteomes" id="UP000694853">
    <property type="component" value="Unplaced"/>
</dbReference>
<feature type="domain" description="O-methyltransferase dimerisation" evidence="6">
    <location>
        <begin position="36"/>
        <end position="127"/>
    </location>
</feature>
<dbReference type="InterPro" id="IPR001077">
    <property type="entry name" value="COMT_C"/>
</dbReference>
<dbReference type="InterPro" id="IPR029063">
    <property type="entry name" value="SAM-dependent_MTases_sf"/>
</dbReference>
<keyword evidence="2" id="KW-0808">Transferase</keyword>
<dbReference type="Gene3D" id="1.10.10.10">
    <property type="entry name" value="Winged helix-like DNA-binding domain superfamily/Winged helix DNA-binding domain"/>
    <property type="match status" value="1"/>
</dbReference>
<dbReference type="OrthoDB" id="1606438at2759"/>
<keyword evidence="1" id="KW-0489">Methyltransferase</keyword>
<dbReference type="InterPro" id="IPR036388">
    <property type="entry name" value="WH-like_DNA-bd_sf"/>
</dbReference>
<dbReference type="CDD" id="cd02440">
    <property type="entry name" value="AdoMet_MTases"/>
    <property type="match status" value="1"/>
</dbReference>
<dbReference type="PIRSF" id="PIRSF005739">
    <property type="entry name" value="O-mtase"/>
    <property type="match status" value="1"/>
</dbReference>
<dbReference type="FunFam" id="1.10.10.10:FF:000357">
    <property type="entry name" value="Caffeic acid 3-O-methyltransferase"/>
    <property type="match status" value="1"/>
</dbReference>
<evidence type="ECO:0000313" key="7">
    <source>
        <dbReference type="Proteomes" id="UP000694853"/>
    </source>
</evidence>
<sequence length="375" mass="41401">MGSYSTMEENHVVVDGATPQRDDSDTLFAMVLGANMVFPAALNAAIQLNLFEIIAKESTKESGGFMSPFEIASKLTTQHYSDLPNRLDRFLRLLASYSLLAISTRTNKDGSTERVYGISPAGKYFVDDENSDGYLASFTSFLCHRALSGVWLNFKEAVVDPEIDLFKKVNGISKYEYFGKDPEINHVFNKSMTDICSTHMKRVLQLYKGYEGISTLVDVGGGNGQSLKMIVSKYPSIKAINFDLPQVIQHAPPLSGIEHVGGDMFESVPQGDAIILKAVLHNWSDEKCVEILRNCYKALPANGKVIIVELVLPENPEATDASKMISILDNIMFITAGGRERTEKQYESLGKRAGFSKLQVACCAFSILGVMELYK</sequence>
<evidence type="ECO:0000256" key="4">
    <source>
        <dbReference type="PIRSR" id="PIRSR005739-1"/>
    </source>
</evidence>
<dbReference type="InterPro" id="IPR036390">
    <property type="entry name" value="WH_DNA-bd_sf"/>
</dbReference>
<evidence type="ECO:0000259" key="6">
    <source>
        <dbReference type="Pfam" id="PF08100"/>
    </source>
</evidence>
<feature type="domain" description="O-methyltransferase C-terminal" evidence="5">
    <location>
        <begin position="151"/>
        <end position="356"/>
    </location>
</feature>
<dbReference type="GeneID" id="113863232"/>
<gene>
    <name evidence="8" type="primary">LOC113863232</name>
</gene>
<evidence type="ECO:0000256" key="1">
    <source>
        <dbReference type="ARBA" id="ARBA00022603"/>
    </source>
</evidence>
<dbReference type="GO" id="GO:0008757">
    <property type="term" value="F:S-adenosylmethionine-dependent methyltransferase activity"/>
    <property type="evidence" value="ECO:0007669"/>
    <property type="project" value="UniProtKB-ARBA"/>
</dbReference>
<dbReference type="RefSeq" id="XP_027352535.1">
    <property type="nucleotide sequence ID" value="XM_027496734.1"/>
</dbReference>
<keyword evidence="7" id="KW-1185">Reference proteome</keyword>
<dbReference type="Pfam" id="PF08100">
    <property type="entry name" value="Dimerisation"/>
    <property type="match status" value="1"/>
</dbReference>
<proteinExistence type="predicted"/>
<dbReference type="PROSITE" id="PS51683">
    <property type="entry name" value="SAM_OMT_II"/>
    <property type="match status" value="1"/>
</dbReference>
<reference evidence="7" key="1">
    <citation type="journal article" date="2019" name="Toxins">
        <title>Detection of Abrin-Like and Prepropulchellin-Like Toxin Genes and Transcripts Using Whole Genome Sequencing and Full-Length Transcript Sequencing of Abrus precatorius.</title>
        <authorList>
            <person name="Hovde B.T."/>
            <person name="Daligault H.E."/>
            <person name="Hanschen E.R."/>
            <person name="Kunde Y.A."/>
            <person name="Johnson M.B."/>
            <person name="Starkenburg S.R."/>
            <person name="Johnson S.L."/>
        </authorList>
    </citation>
    <scope>NUCLEOTIDE SEQUENCE [LARGE SCALE GENOMIC DNA]</scope>
</reference>
<dbReference type="GO" id="GO:0008171">
    <property type="term" value="F:O-methyltransferase activity"/>
    <property type="evidence" value="ECO:0007669"/>
    <property type="project" value="InterPro"/>
</dbReference>
<dbReference type="Pfam" id="PF00891">
    <property type="entry name" value="Methyltransf_2"/>
    <property type="match status" value="1"/>
</dbReference>
<dbReference type="InterPro" id="IPR016461">
    <property type="entry name" value="COMT-like"/>
</dbReference>
<feature type="active site" description="Proton acceptor" evidence="4">
    <location>
        <position position="281"/>
    </location>
</feature>
<dbReference type="KEGG" id="aprc:113863232"/>
<dbReference type="FunFam" id="3.40.50.150:FF:000596">
    <property type="entry name" value="Caffeic acid O-methyltransferase"/>
    <property type="match status" value="1"/>
</dbReference>
<evidence type="ECO:0000256" key="2">
    <source>
        <dbReference type="ARBA" id="ARBA00022679"/>
    </source>
</evidence>
<accession>A0A8B8L8I4</accession>
<dbReference type="Gene3D" id="3.40.50.150">
    <property type="entry name" value="Vaccinia Virus protein VP39"/>
    <property type="match status" value="1"/>
</dbReference>
<dbReference type="GO" id="GO:0046983">
    <property type="term" value="F:protein dimerization activity"/>
    <property type="evidence" value="ECO:0007669"/>
    <property type="project" value="InterPro"/>
</dbReference>
<evidence type="ECO:0000256" key="3">
    <source>
        <dbReference type="ARBA" id="ARBA00022691"/>
    </source>
</evidence>
<name>A0A8B8L8I4_ABRPR</name>
<dbReference type="SUPFAM" id="SSF46785">
    <property type="entry name" value="Winged helix' DNA-binding domain"/>
    <property type="match status" value="1"/>
</dbReference>
<dbReference type="PANTHER" id="PTHR11746">
    <property type="entry name" value="O-METHYLTRANSFERASE"/>
    <property type="match status" value="1"/>
</dbReference>
<dbReference type="SUPFAM" id="SSF53335">
    <property type="entry name" value="S-adenosyl-L-methionine-dependent methyltransferases"/>
    <property type="match status" value="1"/>
</dbReference>
<dbReference type="AlphaFoldDB" id="A0A8B8L8I4"/>
<evidence type="ECO:0000259" key="5">
    <source>
        <dbReference type="Pfam" id="PF00891"/>
    </source>
</evidence>
<evidence type="ECO:0000313" key="8">
    <source>
        <dbReference type="RefSeq" id="XP_027352535.1"/>
    </source>
</evidence>